<dbReference type="RefSeq" id="WP_175477401.1">
    <property type="nucleotide sequence ID" value="NZ_FOBO01000023.1"/>
</dbReference>
<dbReference type="AlphaFoldDB" id="A0A1H8IFI2"/>
<sequence>MTLLHQLKKALTLPARLALTTTTVLACTGAAMAAEDVRIAGYTWPGYGFFHIAIAKDLAPELNIDYQTIEDPYESFNLVAADQMDVVASTAEFTPVGVERGLPIKLVAFGNLSYGTDKIVAGPGIASAADLAGKEVAVLEGGLSQIFMAMWLEQNGADFDSVVYRNIIADDALAAMIGGGVAASQFWEPYGSNTLKALEGSSVLAQSREPYWLKQGVVADGYYMGDRFINERRDVALLTMKALYDSIEWWSQNPEEGNQIIADGMQMSVADVELVLGKDGSRTDGGLYVYNFMEAAQFCGSAPGNPPFDQTNGQINDHWALVSDWWVKFDLIEKVQPPETGIECSLHKELYEAGYRG</sequence>
<comment type="subcellular location">
    <subcellularLocation>
        <location evidence="1">Periplasm</location>
    </subcellularLocation>
</comment>
<dbReference type="SUPFAM" id="SSF53850">
    <property type="entry name" value="Periplasmic binding protein-like II"/>
    <property type="match status" value="1"/>
</dbReference>
<feature type="domain" description="SsuA/THI5-like" evidence="5">
    <location>
        <begin position="62"/>
        <end position="256"/>
    </location>
</feature>
<evidence type="ECO:0000259" key="5">
    <source>
        <dbReference type="Pfam" id="PF09084"/>
    </source>
</evidence>
<feature type="chain" id="PRO_5010361051" evidence="4">
    <location>
        <begin position="27"/>
        <end position="357"/>
    </location>
</feature>
<protein>
    <submittedName>
        <fullName evidence="6">NitT/TauT family transport system substrate-binding protein</fullName>
    </submittedName>
</protein>
<comment type="similarity">
    <text evidence="2">Belongs to the bacterial solute-binding protein SsuA/TauA family.</text>
</comment>
<dbReference type="Pfam" id="PF09084">
    <property type="entry name" value="NMT1"/>
    <property type="match status" value="1"/>
</dbReference>
<dbReference type="Proteomes" id="UP000182160">
    <property type="component" value="Unassembled WGS sequence"/>
</dbReference>
<name>A0A1H8IFI2_9RHOB</name>
<dbReference type="PANTHER" id="PTHR30024">
    <property type="entry name" value="ALIPHATIC SULFONATES-BINDING PROTEIN-RELATED"/>
    <property type="match status" value="1"/>
</dbReference>
<gene>
    <name evidence="6" type="ORF">SAMN04488077_12341</name>
</gene>
<dbReference type="PANTHER" id="PTHR30024:SF47">
    <property type="entry name" value="TAURINE-BINDING PERIPLASMIC PROTEIN"/>
    <property type="match status" value="1"/>
</dbReference>
<evidence type="ECO:0000256" key="3">
    <source>
        <dbReference type="ARBA" id="ARBA00022729"/>
    </source>
</evidence>
<proteinExistence type="inferred from homology"/>
<feature type="signal peptide" evidence="4">
    <location>
        <begin position="1"/>
        <end position="26"/>
    </location>
</feature>
<evidence type="ECO:0000256" key="4">
    <source>
        <dbReference type="SAM" id="SignalP"/>
    </source>
</evidence>
<keyword evidence="3 4" id="KW-0732">Signal</keyword>
<accession>A0A1H8IFI2</accession>
<organism evidence="6 7">
    <name type="scientific">Roseovarius tolerans</name>
    <dbReference type="NCBI Taxonomy" id="74031"/>
    <lineage>
        <taxon>Bacteria</taxon>
        <taxon>Pseudomonadati</taxon>
        <taxon>Pseudomonadota</taxon>
        <taxon>Alphaproteobacteria</taxon>
        <taxon>Rhodobacterales</taxon>
        <taxon>Roseobacteraceae</taxon>
        <taxon>Roseovarius</taxon>
    </lineage>
</organism>
<evidence type="ECO:0000256" key="2">
    <source>
        <dbReference type="ARBA" id="ARBA00010742"/>
    </source>
</evidence>
<dbReference type="GO" id="GO:0042597">
    <property type="term" value="C:periplasmic space"/>
    <property type="evidence" value="ECO:0007669"/>
    <property type="project" value="UniProtKB-SubCell"/>
</dbReference>
<dbReference type="Gene3D" id="3.40.190.10">
    <property type="entry name" value="Periplasmic binding protein-like II"/>
    <property type="match status" value="2"/>
</dbReference>
<evidence type="ECO:0000313" key="7">
    <source>
        <dbReference type="Proteomes" id="UP000182160"/>
    </source>
</evidence>
<evidence type="ECO:0000313" key="6">
    <source>
        <dbReference type="EMBL" id="SEN67045.1"/>
    </source>
</evidence>
<evidence type="ECO:0000256" key="1">
    <source>
        <dbReference type="ARBA" id="ARBA00004418"/>
    </source>
</evidence>
<dbReference type="EMBL" id="FOBO01000023">
    <property type="protein sequence ID" value="SEN67045.1"/>
    <property type="molecule type" value="Genomic_DNA"/>
</dbReference>
<reference evidence="6 7" key="1">
    <citation type="submission" date="2016-10" db="EMBL/GenBank/DDBJ databases">
        <authorList>
            <person name="de Groot N.N."/>
        </authorList>
    </citation>
    <scope>NUCLEOTIDE SEQUENCE [LARGE SCALE GENOMIC DNA]</scope>
    <source>
        <strain evidence="6 7">DSM 11457</strain>
    </source>
</reference>
<dbReference type="InterPro" id="IPR015168">
    <property type="entry name" value="SsuA/THI5"/>
</dbReference>